<dbReference type="EMBL" id="ACIJ02000016">
    <property type="protein sequence ID" value="EEX72168.1"/>
    <property type="molecule type" value="Genomic_DNA"/>
</dbReference>
<accession>C9LEJ9</accession>
<dbReference type="STRING" id="626522.GCWU000325_00629"/>
<organism evidence="1 2">
    <name type="scientific">Alloprevotella tannerae ATCC 51259</name>
    <dbReference type="NCBI Taxonomy" id="626522"/>
    <lineage>
        <taxon>Bacteria</taxon>
        <taxon>Pseudomonadati</taxon>
        <taxon>Bacteroidota</taxon>
        <taxon>Bacteroidia</taxon>
        <taxon>Bacteroidales</taxon>
        <taxon>Prevotellaceae</taxon>
        <taxon>Alloprevotella</taxon>
    </lineage>
</organism>
<comment type="caution">
    <text evidence="1">The sequence shown here is derived from an EMBL/GenBank/DDBJ whole genome shotgun (WGS) entry which is preliminary data.</text>
</comment>
<reference evidence="1" key="1">
    <citation type="submission" date="2009-09" db="EMBL/GenBank/DDBJ databases">
        <authorList>
            <person name="Weinstock G."/>
            <person name="Sodergren E."/>
            <person name="Clifton S."/>
            <person name="Fulton L."/>
            <person name="Fulton B."/>
            <person name="Courtney L."/>
            <person name="Fronick C."/>
            <person name="Harrison M."/>
            <person name="Strong C."/>
            <person name="Farmer C."/>
            <person name="Delahaunty K."/>
            <person name="Markovic C."/>
            <person name="Hall O."/>
            <person name="Minx P."/>
            <person name="Tomlinson C."/>
            <person name="Mitreva M."/>
            <person name="Nelson J."/>
            <person name="Hou S."/>
            <person name="Wollam A."/>
            <person name="Pepin K.H."/>
            <person name="Johnson M."/>
            <person name="Bhonagiri V."/>
            <person name="Nash W.E."/>
            <person name="Warren W."/>
            <person name="Chinwalla A."/>
            <person name="Mardis E.R."/>
            <person name="Wilson R.K."/>
        </authorList>
    </citation>
    <scope>NUCLEOTIDE SEQUENCE [LARGE SCALE GENOMIC DNA]</scope>
    <source>
        <strain evidence="1">ATCC 51259</strain>
    </source>
</reference>
<dbReference type="HOGENOM" id="CLU_2668068_0_0_10"/>
<gene>
    <name evidence="1" type="ORF">GCWU000325_00629</name>
</gene>
<sequence>MPKPPPLGEAHERRTDFSLCQKGVCFSANKVALVALHLYLFTSFSLPFYTDRLPPYRLAGTAVVPSFYQHPQIFG</sequence>
<keyword evidence="2" id="KW-1185">Reference proteome</keyword>
<protein>
    <submittedName>
        <fullName evidence="1">Uncharacterized protein</fullName>
    </submittedName>
</protein>
<proteinExistence type="predicted"/>
<dbReference type="Proteomes" id="UP000003460">
    <property type="component" value="Unassembled WGS sequence"/>
</dbReference>
<name>C9LEJ9_9BACT</name>
<dbReference type="AlphaFoldDB" id="C9LEJ9"/>
<evidence type="ECO:0000313" key="1">
    <source>
        <dbReference type="EMBL" id="EEX72168.1"/>
    </source>
</evidence>
<evidence type="ECO:0000313" key="2">
    <source>
        <dbReference type="Proteomes" id="UP000003460"/>
    </source>
</evidence>